<evidence type="ECO:0000313" key="3">
    <source>
        <dbReference type="Proteomes" id="UP000823775"/>
    </source>
</evidence>
<comment type="caution">
    <text evidence="2">The sequence shown here is derived from an EMBL/GenBank/DDBJ whole genome shotgun (WGS) entry which is preliminary data.</text>
</comment>
<evidence type="ECO:0000313" key="2">
    <source>
        <dbReference type="EMBL" id="MCE3214839.1"/>
    </source>
</evidence>
<dbReference type="Proteomes" id="UP000823775">
    <property type="component" value="Unassembled WGS sequence"/>
</dbReference>
<accession>A0ABS8WTD0</accession>
<feature type="compositionally biased region" description="Polar residues" evidence="1">
    <location>
        <begin position="57"/>
        <end position="69"/>
    </location>
</feature>
<gene>
    <name evidence="2" type="ORF">HAX54_053469</name>
</gene>
<feature type="region of interest" description="Disordered" evidence="1">
    <location>
        <begin position="52"/>
        <end position="91"/>
    </location>
</feature>
<organism evidence="2 3">
    <name type="scientific">Datura stramonium</name>
    <name type="common">Jimsonweed</name>
    <name type="synonym">Common thornapple</name>
    <dbReference type="NCBI Taxonomy" id="4076"/>
    <lineage>
        <taxon>Eukaryota</taxon>
        <taxon>Viridiplantae</taxon>
        <taxon>Streptophyta</taxon>
        <taxon>Embryophyta</taxon>
        <taxon>Tracheophyta</taxon>
        <taxon>Spermatophyta</taxon>
        <taxon>Magnoliopsida</taxon>
        <taxon>eudicotyledons</taxon>
        <taxon>Gunneridae</taxon>
        <taxon>Pentapetalae</taxon>
        <taxon>asterids</taxon>
        <taxon>lamiids</taxon>
        <taxon>Solanales</taxon>
        <taxon>Solanaceae</taxon>
        <taxon>Solanoideae</taxon>
        <taxon>Datureae</taxon>
        <taxon>Datura</taxon>
    </lineage>
</organism>
<name>A0ABS8WTD0_DATST</name>
<evidence type="ECO:0000256" key="1">
    <source>
        <dbReference type="SAM" id="MobiDB-lite"/>
    </source>
</evidence>
<proteinExistence type="predicted"/>
<reference evidence="2 3" key="1">
    <citation type="journal article" date="2021" name="BMC Genomics">
        <title>Datura genome reveals duplications of psychoactive alkaloid biosynthetic genes and high mutation rate following tissue culture.</title>
        <authorList>
            <person name="Rajewski A."/>
            <person name="Carter-House D."/>
            <person name="Stajich J."/>
            <person name="Litt A."/>
        </authorList>
    </citation>
    <scope>NUCLEOTIDE SEQUENCE [LARGE SCALE GENOMIC DNA]</scope>
    <source>
        <strain evidence="2">AR-01</strain>
    </source>
</reference>
<keyword evidence="3" id="KW-1185">Reference proteome</keyword>
<sequence>MHATKDERDVILVLPRLLELCGGHSLGRKDEGPKSLNRGPVFVSLLRMAYPRKKSQPGGSDTHPVTTPALSYANEKEPKQGRPRIPLQQGRRTLLNKSPINHRRDSMGVKASLRNSFMPFTLHVFESVLDYLSWHCINDQVLNYYHDQRDNGMIDSLNKKWVDRRSFIRALLGHHVDNAYKQSFLNVARL</sequence>
<protein>
    <submittedName>
        <fullName evidence="2">Uncharacterized protein</fullName>
    </submittedName>
</protein>
<dbReference type="EMBL" id="JACEIK010009968">
    <property type="protein sequence ID" value="MCE3214839.1"/>
    <property type="molecule type" value="Genomic_DNA"/>
</dbReference>